<evidence type="ECO:0000313" key="2">
    <source>
        <dbReference type="Proteomes" id="UP000240996"/>
    </source>
</evidence>
<keyword evidence="2" id="KW-1185">Reference proteome</keyword>
<dbReference type="EMBL" id="PZZN01000003">
    <property type="protein sequence ID" value="PTM44669.1"/>
    <property type="molecule type" value="Genomic_DNA"/>
</dbReference>
<dbReference type="Proteomes" id="UP000240996">
    <property type="component" value="Unassembled WGS sequence"/>
</dbReference>
<comment type="caution">
    <text evidence="1">The sequence shown here is derived from an EMBL/GenBank/DDBJ whole genome shotgun (WGS) entry which is preliminary data.</text>
</comment>
<dbReference type="AlphaFoldDB" id="A0A2T4YMP1"/>
<proteinExistence type="predicted"/>
<dbReference type="RefSeq" id="WP_107933366.1">
    <property type="nucleotide sequence ID" value="NZ_CP128316.1"/>
</dbReference>
<reference evidence="1 2" key="1">
    <citation type="submission" date="2018-04" db="EMBL/GenBank/DDBJ databases">
        <title>Genomic Encyclopedia of Type Strains, Phase III (KMG-III): the genomes of soil and plant-associated and newly described type strains.</title>
        <authorList>
            <person name="Whitman W."/>
        </authorList>
    </citation>
    <scope>NUCLEOTIDE SEQUENCE [LARGE SCALE GENOMIC DNA]</scope>
    <source>
        <strain evidence="1 2">NW12</strain>
    </source>
</reference>
<evidence type="ECO:0000313" key="1">
    <source>
        <dbReference type="EMBL" id="PTM44669.1"/>
    </source>
</evidence>
<gene>
    <name evidence="1" type="ORF">C8J24_2876</name>
</gene>
<name>A0A2T4YMP1_9SPHN</name>
<sequence length="111" mass="11515">MENIASPLDLLTSLKIAFVERDEAADAFDVFKQDAIMAHEPSPADAPAISSDDAADAAAGEVDAFDAEVRGLLAAASDADVIAAYRATEGEVGDPAAEALLGEIRRRQLTA</sequence>
<protein>
    <submittedName>
        <fullName evidence="1">Uncharacterized protein</fullName>
    </submittedName>
</protein>
<accession>A0A2T4YMP1</accession>
<organism evidence="1 2">
    <name type="scientific">Sphingomonas aerolata</name>
    <dbReference type="NCBI Taxonomy" id="185951"/>
    <lineage>
        <taxon>Bacteria</taxon>
        <taxon>Pseudomonadati</taxon>
        <taxon>Pseudomonadota</taxon>
        <taxon>Alphaproteobacteria</taxon>
        <taxon>Sphingomonadales</taxon>
        <taxon>Sphingomonadaceae</taxon>
        <taxon>Sphingomonas</taxon>
    </lineage>
</organism>